<reference evidence="2 3" key="1">
    <citation type="submission" date="2019-04" db="EMBL/GenBank/DDBJ databases">
        <title>Draft genome sequence of Gemmobacter aestuarii sp. nov.</title>
        <authorList>
            <person name="Hameed A."/>
            <person name="Lin S.-Y."/>
            <person name="Shahina M."/>
            <person name="Lai W.-A."/>
            <person name="Young C.-C."/>
        </authorList>
    </citation>
    <scope>NUCLEOTIDE SEQUENCE [LARGE SCALE GENOMIC DNA]</scope>
    <source>
        <strain evidence="2 3">CC-PW-75</strain>
    </source>
</reference>
<dbReference type="RefSeq" id="WP_136395522.1">
    <property type="nucleotide sequence ID" value="NZ_SSND01000004.1"/>
</dbReference>
<dbReference type="Gene3D" id="3.40.50.300">
    <property type="entry name" value="P-loop containing nucleotide triphosphate hydrolases"/>
    <property type="match status" value="1"/>
</dbReference>
<sequence length="851" mass="90739">MTFFSTKTPTGQPASLGNEWCDVLEVAASHGITDPEETQRLRGDYLVSNVDAAGLESRVFRLLADGPAATKALDAISPFFAPGDVIELRALSVSGTGPASVCGRLDDPAERQALETFIRGHIGQRNLYVGINPRRADMAGTARSASAPDVTQRRAVVLDLDFKDAPAADRGWKNTVDTIRTELDPGLVVQTGNGVHVWLEVEPTSGADLDASRVAIKDAMDRIGSDDMSDLPRIIRLPYTVNLPNSGKRQRGAEVRLAVPDSTVHPASTSASVTVPRVTDLCRTLEGIAQRLGLPGRQGAGTSSAASVAGGKTGWPAPSADILRMALEELPNTLGGRFDNRGDWVNMAHAIKGAAVAAGIEAEGREAFIQWSQQWGGDPDEPERVWDSIGQPHSGWGTVMRTLERENPAGAQKVKEAELRAAFGVQAAQNVAALSAVPIQPVLALAPAQIPPREWLYGRVYIRGFISALVAPGGSGKSALTMVEAVAMATGRELLSGEKVANRPLTVWYHNGEDSVDEQNRRLLAVMLQHKVSQADLGGRLILTSGHDVPIKLGQMGRNGPETTPATADWIVGEAKRLGVDVLILDPMGAVHTLPENSNEAMNLLAAELRQIAKRANIAIGLVHHTSKAAAMDMDAAGAGASRGASAITDAARSVRQIVRMTPAEAGRFGVQPGDRRDFMRVENGKANLTRAEDARWIRIVSVNLGNGTPDYPSGDSVQTCERWTPPTSQTGTAADLARVQDALLASPRPPRADQRSPEWVGWRVARVMGLDMGSPTTSAADRTPAQAAVLARVRAMVDEWVRIGALEVRTELDTDSRKKRPFVYAGTPAVVLDADPADSPSERDAAENVE</sequence>
<dbReference type="SUPFAM" id="SSF52540">
    <property type="entry name" value="P-loop containing nucleoside triphosphate hydrolases"/>
    <property type="match status" value="1"/>
</dbReference>
<dbReference type="EMBL" id="SSND01000004">
    <property type="protein sequence ID" value="THD82414.1"/>
    <property type="molecule type" value="Genomic_DNA"/>
</dbReference>
<dbReference type="AlphaFoldDB" id="A0A4S3MKG9"/>
<evidence type="ECO:0000313" key="2">
    <source>
        <dbReference type="EMBL" id="THD82414.1"/>
    </source>
</evidence>
<dbReference type="InterPro" id="IPR027417">
    <property type="entry name" value="P-loop_NTPase"/>
</dbReference>
<organism evidence="2 3">
    <name type="scientific">Aliigemmobacter aestuarii</name>
    <dbReference type="NCBI Taxonomy" id="1445661"/>
    <lineage>
        <taxon>Bacteria</taxon>
        <taxon>Pseudomonadati</taxon>
        <taxon>Pseudomonadota</taxon>
        <taxon>Alphaproteobacteria</taxon>
        <taxon>Rhodobacterales</taxon>
        <taxon>Paracoccaceae</taxon>
        <taxon>Aliigemmobacter</taxon>
    </lineage>
</organism>
<dbReference type="Pfam" id="PF08707">
    <property type="entry name" value="PriCT_2"/>
    <property type="match status" value="1"/>
</dbReference>
<dbReference type="Proteomes" id="UP000309450">
    <property type="component" value="Unassembled WGS sequence"/>
</dbReference>
<gene>
    <name evidence="2" type="ORF">E7811_15330</name>
</gene>
<keyword evidence="3" id="KW-1185">Reference proteome</keyword>
<evidence type="ECO:0000313" key="3">
    <source>
        <dbReference type="Proteomes" id="UP000309450"/>
    </source>
</evidence>
<name>A0A4S3MKG9_9RHOB</name>
<dbReference type="InterPro" id="IPR014819">
    <property type="entry name" value="PriCT_2"/>
</dbReference>
<comment type="caution">
    <text evidence="2">The sequence shown here is derived from an EMBL/GenBank/DDBJ whole genome shotgun (WGS) entry which is preliminary data.</text>
</comment>
<proteinExistence type="predicted"/>
<protein>
    <recommendedName>
        <fullName evidence="1">Primase C-terminal 2 domain-containing protein</fullName>
    </recommendedName>
</protein>
<dbReference type="GO" id="GO:0016817">
    <property type="term" value="F:hydrolase activity, acting on acid anhydrides"/>
    <property type="evidence" value="ECO:0007669"/>
    <property type="project" value="InterPro"/>
</dbReference>
<accession>A0A4S3MKG9</accession>
<dbReference type="OrthoDB" id="1496333at2"/>
<dbReference type="Pfam" id="PF13481">
    <property type="entry name" value="AAA_25"/>
    <property type="match status" value="1"/>
</dbReference>
<feature type="domain" description="Primase C-terminal 2" evidence="1">
    <location>
        <begin position="337"/>
        <end position="399"/>
    </location>
</feature>
<evidence type="ECO:0000259" key="1">
    <source>
        <dbReference type="Pfam" id="PF08707"/>
    </source>
</evidence>